<accession>A0A553PF55</accession>
<feature type="non-terminal residue" evidence="1">
    <location>
        <position position="86"/>
    </location>
</feature>
<comment type="caution">
    <text evidence="1">The sequence shown here is derived from an EMBL/GenBank/DDBJ whole genome shotgun (WGS) entry which is preliminary data.</text>
</comment>
<protein>
    <submittedName>
        <fullName evidence="1">Uncharacterized protein</fullName>
    </submittedName>
</protein>
<reference evidence="1 2" key="1">
    <citation type="journal article" date="2018" name="Nat. Ecol. Evol.">
        <title>Genomic signatures of mitonuclear coevolution across populations of Tigriopus californicus.</title>
        <authorList>
            <person name="Barreto F.S."/>
            <person name="Watson E.T."/>
            <person name="Lima T.G."/>
            <person name="Willett C.S."/>
            <person name="Edmands S."/>
            <person name="Li W."/>
            <person name="Burton R.S."/>
        </authorList>
    </citation>
    <scope>NUCLEOTIDE SEQUENCE [LARGE SCALE GENOMIC DNA]</scope>
    <source>
        <strain evidence="1 2">San Diego</strain>
    </source>
</reference>
<evidence type="ECO:0000313" key="2">
    <source>
        <dbReference type="Proteomes" id="UP000318571"/>
    </source>
</evidence>
<dbReference type="AlphaFoldDB" id="A0A553PF55"/>
<name>A0A553PF55_TIGCA</name>
<keyword evidence="2" id="KW-1185">Reference proteome</keyword>
<dbReference type="Proteomes" id="UP000318571">
    <property type="component" value="Chromosome 5"/>
</dbReference>
<dbReference type="EMBL" id="VCGU01000004">
    <property type="protein sequence ID" value="TRY76318.1"/>
    <property type="molecule type" value="Genomic_DNA"/>
</dbReference>
<gene>
    <name evidence="1" type="ORF">TCAL_12024</name>
</gene>
<evidence type="ECO:0000313" key="1">
    <source>
        <dbReference type="EMBL" id="TRY76318.1"/>
    </source>
</evidence>
<proteinExistence type="predicted"/>
<sequence length="86" mass="10510">MEWDWDNNTRTFLIVINYKCSNRGKRIWLNDTNQFKIDLKSQCQSDEEWSTFNFNYSCEWFYCNRPKTPPPGSNLKLKWDPHNWPA</sequence>
<organism evidence="1 2">
    <name type="scientific">Tigriopus californicus</name>
    <name type="common">Marine copepod</name>
    <dbReference type="NCBI Taxonomy" id="6832"/>
    <lineage>
        <taxon>Eukaryota</taxon>
        <taxon>Metazoa</taxon>
        <taxon>Ecdysozoa</taxon>
        <taxon>Arthropoda</taxon>
        <taxon>Crustacea</taxon>
        <taxon>Multicrustacea</taxon>
        <taxon>Hexanauplia</taxon>
        <taxon>Copepoda</taxon>
        <taxon>Harpacticoida</taxon>
        <taxon>Harpacticidae</taxon>
        <taxon>Tigriopus</taxon>
    </lineage>
</organism>